<gene>
    <name evidence="7" type="ORF">FKG94_05555</name>
</gene>
<proteinExistence type="predicted"/>
<dbReference type="GO" id="GO:0008983">
    <property type="term" value="F:protein-glutamate O-methyltransferase activity"/>
    <property type="evidence" value="ECO:0007669"/>
    <property type="project" value="UniProtKB-EC"/>
</dbReference>
<evidence type="ECO:0000256" key="1">
    <source>
        <dbReference type="ARBA" id="ARBA00001541"/>
    </source>
</evidence>
<dbReference type="InterPro" id="IPR029063">
    <property type="entry name" value="SAM-dependent_MTases_sf"/>
</dbReference>
<dbReference type="Pfam" id="PF03705">
    <property type="entry name" value="CheR_N"/>
    <property type="match status" value="1"/>
</dbReference>
<accession>A0A545U3T1</accession>
<evidence type="ECO:0000256" key="3">
    <source>
        <dbReference type="ARBA" id="ARBA00022603"/>
    </source>
</evidence>
<evidence type="ECO:0000256" key="4">
    <source>
        <dbReference type="ARBA" id="ARBA00022679"/>
    </source>
</evidence>
<dbReference type="PANTHER" id="PTHR24422:SF21">
    <property type="entry name" value="CHEMOTAXIS PROTEIN METHYLTRANSFERASE 1"/>
    <property type="match status" value="1"/>
</dbReference>
<evidence type="ECO:0000313" key="7">
    <source>
        <dbReference type="EMBL" id="TQV84129.1"/>
    </source>
</evidence>
<dbReference type="EMBL" id="VHSG01000006">
    <property type="protein sequence ID" value="TQV84129.1"/>
    <property type="molecule type" value="Genomic_DNA"/>
</dbReference>
<sequence length="285" mass="32254">MANDVSARQDRLQQGDFEYFRQFLQDACGISLGENKQYLVTTRVRGILSDNNLESLKALVDQMKQPRHSQLRDQVIDAMTTNETFWFRDVYPFEYLKNVLFDQLQQDGASAGAIRMWCAACASGQEPYSISIAVEEHRYSKPGAGPREVKIVATDLSTSSLIAARCGEYDSSSVQRGLVPERLNVFFDRCEGDRWRVKPAVRNRVEFRTLNLMDSYAVLGKFDVIFCRNVLIYFSGDLKRDILRRLHCALKPGGLLFLGASEGLAGVADLFEMVHCKPGILYRAL</sequence>
<dbReference type="AlphaFoldDB" id="A0A545U3T1"/>
<dbReference type="Pfam" id="PF01739">
    <property type="entry name" value="CheR"/>
    <property type="match status" value="1"/>
</dbReference>
<keyword evidence="4 7" id="KW-0808">Transferase</keyword>
<evidence type="ECO:0000313" key="8">
    <source>
        <dbReference type="Proteomes" id="UP000319732"/>
    </source>
</evidence>
<dbReference type="EC" id="2.1.1.80" evidence="2"/>
<protein>
    <recommendedName>
        <fullName evidence="2">protein-glutamate O-methyltransferase</fullName>
        <ecNumber evidence="2">2.1.1.80</ecNumber>
    </recommendedName>
</protein>
<keyword evidence="5" id="KW-0949">S-adenosyl-L-methionine</keyword>
<dbReference type="SMART" id="SM00138">
    <property type="entry name" value="MeTrc"/>
    <property type="match status" value="1"/>
</dbReference>
<feature type="domain" description="CheR-type methyltransferase" evidence="6">
    <location>
        <begin position="5"/>
        <end position="285"/>
    </location>
</feature>
<dbReference type="RefSeq" id="WP_142903209.1">
    <property type="nucleotide sequence ID" value="NZ_ML660089.1"/>
</dbReference>
<keyword evidence="8" id="KW-1185">Reference proteome</keyword>
<reference evidence="7 8" key="1">
    <citation type="submission" date="2019-06" db="EMBL/GenBank/DDBJ databases">
        <title>Whole genome sequence for Cellvibrionaceae sp. R142.</title>
        <authorList>
            <person name="Wang G."/>
        </authorList>
    </citation>
    <scope>NUCLEOTIDE SEQUENCE [LARGE SCALE GENOMIC DNA]</scope>
    <source>
        <strain evidence="7 8">R142</strain>
    </source>
</reference>
<dbReference type="OrthoDB" id="9816309at2"/>
<dbReference type="PANTHER" id="PTHR24422">
    <property type="entry name" value="CHEMOTAXIS PROTEIN METHYLTRANSFERASE"/>
    <property type="match status" value="1"/>
</dbReference>
<evidence type="ECO:0000256" key="5">
    <source>
        <dbReference type="ARBA" id="ARBA00022691"/>
    </source>
</evidence>
<dbReference type="Proteomes" id="UP000319732">
    <property type="component" value="Unassembled WGS sequence"/>
</dbReference>
<evidence type="ECO:0000259" key="6">
    <source>
        <dbReference type="PROSITE" id="PS50123"/>
    </source>
</evidence>
<keyword evidence="3 7" id="KW-0489">Methyltransferase</keyword>
<organism evidence="7 8">
    <name type="scientific">Exilibacterium tricleocarpae</name>
    <dbReference type="NCBI Taxonomy" id="2591008"/>
    <lineage>
        <taxon>Bacteria</taxon>
        <taxon>Pseudomonadati</taxon>
        <taxon>Pseudomonadota</taxon>
        <taxon>Gammaproteobacteria</taxon>
        <taxon>Cellvibrionales</taxon>
        <taxon>Cellvibrionaceae</taxon>
        <taxon>Exilibacterium</taxon>
    </lineage>
</organism>
<name>A0A545U3T1_9GAMM</name>
<dbReference type="PRINTS" id="PR00996">
    <property type="entry name" value="CHERMTFRASE"/>
</dbReference>
<evidence type="ECO:0000256" key="2">
    <source>
        <dbReference type="ARBA" id="ARBA00012534"/>
    </source>
</evidence>
<comment type="caution">
    <text evidence="7">The sequence shown here is derived from an EMBL/GenBank/DDBJ whole genome shotgun (WGS) entry which is preliminary data.</text>
</comment>
<dbReference type="InterPro" id="IPR000780">
    <property type="entry name" value="CheR_MeTrfase"/>
</dbReference>
<comment type="catalytic activity">
    <reaction evidence="1">
        <text>L-glutamyl-[protein] + S-adenosyl-L-methionine = [protein]-L-glutamate 5-O-methyl ester + S-adenosyl-L-homocysteine</text>
        <dbReference type="Rhea" id="RHEA:24452"/>
        <dbReference type="Rhea" id="RHEA-COMP:10208"/>
        <dbReference type="Rhea" id="RHEA-COMP:10311"/>
        <dbReference type="ChEBI" id="CHEBI:29973"/>
        <dbReference type="ChEBI" id="CHEBI:57856"/>
        <dbReference type="ChEBI" id="CHEBI:59789"/>
        <dbReference type="ChEBI" id="CHEBI:82795"/>
        <dbReference type="EC" id="2.1.1.80"/>
    </reaction>
</comment>
<dbReference type="SUPFAM" id="SSF47757">
    <property type="entry name" value="Chemotaxis receptor methyltransferase CheR, N-terminal domain"/>
    <property type="match status" value="1"/>
</dbReference>
<dbReference type="InterPro" id="IPR036804">
    <property type="entry name" value="CheR_N_sf"/>
</dbReference>
<dbReference type="GO" id="GO:0032259">
    <property type="term" value="P:methylation"/>
    <property type="evidence" value="ECO:0007669"/>
    <property type="project" value="UniProtKB-KW"/>
</dbReference>
<dbReference type="Gene3D" id="3.40.50.150">
    <property type="entry name" value="Vaccinia Virus protein VP39"/>
    <property type="match status" value="1"/>
</dbReference>
<dbReference type="SUPFAM" id="SSF53335">
    <property type="entry name" value="S-adenosyl-L-methionine-dependent methyltransferases"/>
    <property type="match status" value="1"/>
</dbReference>
<dbReference type="InterPro" id="IPR050903">
    <property type="entry name" value="Bact_Chemotaxis_MeTrfase"/>
</dbReference>
<dbReference type="InterPro" id="IPR022642">
    <property type="entry name" value="CheR_C"/>
</dbReference>
<dbReference type="PROSITE" id="PS50123">
    <property type="entry name" value="CHER"/>
    <property type="match status" value="1"/>
</dbReference>
<dbReference type="CDD" id="cd02440">
    <property type="entry name" value="AdoMet_MTases"/>
    <property type="match status" value="1"/>
</dbReference>
<dbReference type="InterPro" id="IPR022641">
    <property type="entry name" value="CheR_N"/>
</dbReference>
<dbReference type="Gene3D" id="1.10.155.10">
    <property type="entry name" value="Chemotaxis receptor methyltransferase CheR, N-terminal domain"/>
    <property type="match status" value="1"/>
</dbReference>